<evidence type="ECO:0000259" key="8">
    <source>
        <dbReference type="PROSITE" id="PS51324"/>
    </source>
</evidence>
<organism evidence="9 10">
    <name type="scientific">Vitrella brassicaformis (strain CCMP3155)</name>
    <dbReference type="NCBI Taxonomy" id="1169540"/>
    <lineage>
        <taxon>Eukaryota</taxon>
        <taxon>Sar</taxon>
        <taxon>Alveolata</taxon>
        <taxon>Colpodellida</taxon>
        <taxon>Vitrellaceae</taxon>
        <taxon>Vitrella</taxon>
    </lineage>
</organism>
<feature type="compositionally biased region" description="Low complexity" evidence="7">
    <location>
        <begin position="46"/>
        <end position="56"/>
    </location>
</feature>
<evidence type="ECO:0000256" key="2">
    <source>
        <dbReference type="ARBA" id="ARBA00022630"/>
    </source>
</evidence>
<dbReference type="EMBL" id="CDMY01000613">
    <property type="protein sequence ID" value="CEM26116.1"/>
    <property type="molecule type" value="Genomic_DNA"/>
</dbReference>
<dbReference type="Proteomes" id="UP000041254">
    <property type="component" value="Unassembled WGS sequence"/>
</dbReference>
<dbReference type="VEuPathDB" id="CryptoDB:Vbra_17290"/>
<sequence>MGNESSRGSADAVATPSTSTSPGESASASSPAAPQTRSESSRESDAAAASASASADGSPQARADKKPSVPVMHFCEFTNKPTDLCNAQWLLLWTFAAYTDERPSEQQQRDSAVFFRYFPDQCTEGPAAKCYKEAVKQFPPRVSTRHELMMWLCMIENQCRKKAGVPLRTCRYNQMLKRWRYPDGYL</sequence>
<protein>
    <recommendedName>
        <fullName evidence="6">Sulfhydryl oxidase</fullName>
        <ecNumber evidence="6">1.8.3.2</ecNumber>
    </recommendedName>
</protein>
<feature type="domain" description="ERV/ALR sulfhydryl oxidase" evidence="8">
    <location>
        <begin position="77"/>
        <end position="179"/>
    </location>
</feature>
<name>A0A0G4GAS0_VITBC</name>
<evidence type="ECO:0000256" key="1">
    <source>
        <dbReference type="ARBA" id="ARBA00001974"/>
    </source>
</evidence>
<dbReference type="GO" id="GO:0050660">
    <property type="term" value="F:flavin adenine dinucleotide binding"/>
    <property type="evidence" value="ECO:0007669"/>
    <property type="project" value="TreeGrafter"/>
</dbReference>
<feature type="region of interest" description="Disordered" evidence="7">
    <location>
        <begin position="1"/>
        <end position="65"/>
    </location>
</feature>
<dbReference type="Pfam" id="PF04777">
    <property type="entry name" value="Evr1_Alr"/>
    <property type="match status" value="1"/>
</dbReference>
<dbReference type="FunCoup" id="A0A0G4GAS0">
    <property type="interactions" value="14"/>
</dbReference>
<dbReference type="Gene3D" id="1.20.120.310">
    <property type="entry name" value="ERV/ALR sulfhydryl oxidase domain"/>
    <property type="match status" value="1"/>
</dbReference>
<dbReference type="AlphaFoldDB" id="A0A0G4GAS0"/>
<dbReference type="STRING" id="1169540.A0A0G4GAS0"/>
<evidence type="ECO:0000256" key="6">
    <source>
        <dbReference type="RuleBase" id="RU371123"/>
    </source>
</evidence>
<evidence type="ECO:0000256" key="3">
    <source>
        <dbReference type="ARBA" id="ARBA00022827"/>
    </source>
</evidence>
<reference evidence="9 10" key="1">
    <citation type="submission" date="2014-11" db="EMBL/GenBank/DDBJ databases">
        <authorList>
            <person name="Zhu J."/>
            <person name="Qi W."/>
            <person name="Song R."/>
        </authorList>
    </citation>
    <scope>NUCLEOTIDE SEQUENCE [LARGE SCALE GENOMIC DNA]</scope>
</reference>
<dbReference type="InterPro" id="IPR017905">
    <property type="entry name" value="ERV/ALR_sulphydryl_oxidase"/>
</dbReference>
<evidence type="ECO:0000313" key="10">
    <source>
        <dbReference type="Proteomes" id="UP000041254"/>
    </source>
</evidence>
<keyword evidence="2 6" id="KW-0285">Flavoprotein</keyword>
<dbReference type="EC" id="1.8.3.2" evidence="6"/>
<keyword evidence="5" id="KW-1015">Disulfide bond</keyword>
<keyword evidence="10" id="KW-1185">Reference proteome</keyword>
<dbReference type="PANTHER" id="PTHR12645:SF0">
    <property type="entry name" value="FAD-LINKED SULFHYDRYL OXIDASE ALR"/>
    <property type="match status" value="1"/>
</dbReference>
<evidence type="ECO:0000256" key="5">
    <source>
        <dbReference type="ARBA" id="ARBA00023157"/>
    </source>
</evidence>
<dbReference type="OrthoDB" id="17199at2759"/>
<dbReference type="PROSITE" id="PS51324">
    <property type="entry name" value="ERV_ALR"/>
    <property type="match status" value="1"/>
</dbReference>
<keyword evidence="3 6" id="KW-0274">FAD</keyword>
<proteinExistence type="predicted"/>
<comment type="cofactor">
    <cofactor evidence="1 6">
        <name>FAD</name>
        <dbReference type="ChEBI" id="CHEBI:57692"/>
    </cofactor>
</comment>
<comment type="catalytic activity">
    <reaction evidence="6">
        <text>2 R'C(R)SH + O2 = R'C(R)S-S(R)CR' + H2O2</text>
        <dbReference type="Rhea" id="RHEA:17357"/>
        <dbReference type="ChEBI" id="CHEBI:15379"/>
        <dbReference type="ChEBI" id="CHEBI:16240"/>
        <dbReference type="ChEBI" id="CHEBI:16520"/>
        <dbReference type="ChEBI" id="CHEBI:17412"/>
        <dbReference type="EC" id="1.8.3.2"/>
    </reaction>
</comment>
<dbReference type="InParanoid" id="A0A0G4GAS0"/>
<dbReference type="OMA" id="MAENSCR"/>
<dbReference type="PhylomeDB" id="A0A0G4GAS0"/>
<accession>A0A0G4GAS0</accession>
<feature type="compositionally biased region" description="Low complexity" evidence="7">
    <location>
        <begin position="14"/>
        <end position="38"/>
    </location>
</feature>
<evidence type="ECO:0000256" key="4">
    <source>
        <dbReference type="ARBA" id="ARBA00023002"/>
    </source>
</evidence>
<keyword evidence="4 6" id="KW-0560">Oxidoreductase</keyword>
<dbReference type="PANTHER" id="PTHR12645">
    <property type="entry name" value="ALR/ERV"/>
    <property type="match status" value="1"/>
</dbReference>
<dbReference type="SUPFAM" id="SSF69000">
    <property type="entry name" value="FAD-dependent thiol oxidase"/>
    <property type="match status" value="1"/>
</dbReference>
<dbReference type="InterPro" id="IPR036774">
    <property type="entry name" value="ERV/ALR_sulphydryl_oxid_sf"/>
</dbReference>
<dbReference type="GO" id="GO:0005739">
    <property type="term" value="C:mitochondrion"/>
    <property type="evidence" value="ECO:0007669"/>
    <property type="project" value="TreeGrafter"/>
</dbReference>
<dbReference type="InterPro" id="IPR039799">
    <property type="entry name" value="ALR/ERV"/>
</dbReference>
<evidence type="ECO:0000313" key="9">
    <source>
        <dbReference type="EMBL" id="CEM26116.1"/>
    </source>
</evidence>
<gene>
    <name evidence="9" type="ORF">Vbra_17290</name>
</gene>
<evidence type="ECO:0000256" key="7">
    <source>
        <dbReference type="SAM" id="MobiDB-lite"/>
    </source>
</evidence>
<dbReference type="GO" id="GO:0016971">
    <property type="term" value="F:flavin-dependent sulfhydryl oxidase activity"/>
    <property type="evidence" value="ECO:0007669"/>
    <property type="project" value="InterPro"/>
</dbReference>